<protein>
    <submittedName>
        <fullName evidence="2">Uncharacterized protein</fullName>
    </submittedName>
</protein>
<evidence type="ECO:0000256" key="1">
    <source>
        <dbReference type="SAM" id="MobiDB-lite"/>
    </source>
</evidence>
<gene>
    <name evidence="2" type="ORF">HYPSUDRAFT_1047939</name>
</gene>
<reference evidence="3" key="1">
    <citation type="submission" date="2014-04" db="EMBL/GenBank/DDBJ databases">
        <title>Evolutionary Origins and Diversification of the Mycorrhizal Mutualists.</title>
        <authorList>
            <consortium name="DOE Joint Genome Institute"/>
            <consortium name="Mycorrhizal Genomics Consortium"/>
            <person name="Kohler A."/>
            <person name="Kuo A."/>
            <person name="Nagy L.G."/>
            <person name="Floudas D."/>
            <person name="Copeland A."/>
            <person name="Barry K.W."/>
            <person name="Cichocki N."/>
            <person name="Veneault-Fourrey C."/>
            <person name="LaButti K."/>
            <person name="Lindquist E.A."/>
            <person name="Lipzen A."/>
            <person name="Lundell T."/>
            <person name="Morin E."/>
            <person name="Murat C."/>
            <person name="Riley R."/>
            <person name="Ohm R."/>
            <person name="Sun H."/>
            <person name="Tunlid A."/>
            <person name="Henrissat B."/>
            <person name="Grigoriev I.V."/>
            <person name="Hibbett D.S."/>
            <person name="Martin F."/>
        </authorList>
    </citation>
    <scope>NUCLEOTIDE SEQUENCE [LARGE SCALE GENOMIC DNA]</scope>
    <source>
        <strain evidence="3">FD-334 SS-4</strain>
    </source>
</reference>
<sequence>MTRAIADERKNGPPWRTAPKIRNCQMNNTGARRSEGPCSPQTQDPVTPLLTVFLPHNFPTSFAFECSSSQ</sequence>
<keyword evidence="3" id="KW-1185">Reference proteome</keyword>
<feature type="compositionally biased region" description="Basic and acidic residues" evidence="1">
    <location>
        <begin position="1"/>
        <end position="11"/>
    </location>
</feature>
<evidence type="ECO:0000313" key="3">
    <source>
        <dbReference type="Proteomes" id="UP000054270"/>
    </source>
</evidence>
<name>A0A0D2NCW4_HYPSF</name>
<dbReference type="EMBL" id="KN817612">
    <property type="protein sequence ID" value="KJA16944.1"/>
    <property type="molecule type" value="Genomic_DNA"/>
</dbReference>
<proteinExistence type="predicted"/>
<dbReference type="AlphaFoldDB" id="A0A0D2NCW4"/>
<feature type="region of interest" description="Disordered" evidence="1">
    <location>
        <begin position="1"/>
        <end position="21"/>
    </location>
</feature>
<accession>A0A0D2NCW4</accession>
<organism evidence="2 3">
    <name type="scientific">Hypholoma sublateritium (strain FD-334 SS-4)</name>
    <dbReference type="NCBI Taxonomy" id="945553"/>
    <lineage>
        <taxon>Eukaryota</taxon>
        <taxon>Fungi</taxon>
        <taxon>Dikarya</taxon>
        <taxon>Basidiomycota</taxon>
        <taxon>Agaricomycotina</taxon>
        <taxon>Agaricomycetes</taxon>
        <taxon>Agaricomycetidae</taxon>
        <taxon>Agaricales</taxon>
        <taxon>Agaricineae</taxon>
        <taxon>Strophariaceae</taxon>
        <taxon>Hypholoma</taxon>
    </lineage>
</organism>
<evidence type="ECO:0000313" key="2">
    <source>
        <dbReference type="EMBL" id="KJA16944.1"/>
    </source>
</evidence>
<dbReference type="Proteomes" id="UP000054270">
    <property type="component" value="Unassembled WGS sequence"/>
</dbReference>